<keyword evidence="3" id="KW-1185">Reference proteome</keyword>
<evidence type="ECO:0000259" key="1">
    <source>
        <dbReference type="Pfam" id="PF24731"/>
    </source>
</evidence>
<reference evidence="2 3" key="1">
    <citation type="submission" date="2021-03" db="EMBL/GenBank/DDBJ databases">
        <title>Whole genome sequence of Jiella sp. MQZ13P-4.</title>
        <authorList>
            <person name="Tuo L."/>
        </authorList>
    </citation>
    <scope>NUCLEOTIDE SEQUENCE [LARGE SCALE GENOMIC DNA]</scope>
    <source>
        <strain evidence="2 3">MQZ13P-4</strain>
    </source>
</reference>
<evidence type="ECO:0000313" key="3">
    <source>
        <dbReference type="Proteomes" id="UP000664288"/>
    </source>
</evidence>
<name>A0ABS3J7D0_9HYPH</name>
<dbReference type="RefSeq" id="WP_207352180.1">
    <property type="nucleotide sequence ID" value="NZ_JAFMPY010000022.1"/>
</dbReference>
<dbReference type="Pfam" id="PF24731">
    <property type="entry name" value="DUF7683"/>
    <property type="match status" value="1"/>
</dbReference>
<sequence length="282" mass="32021">MPEGRRPGTLWSRRAEREGSTDFGAPFTLFTYRITKYDPSRRDASGAFTEPDWTSMSDVGKAIRGEVLSPERYLATEDSYVAYILWFFDRPGLAHLRMTGVETANLGENLKKSMRDPKTFDPRFLTIAPEEDGILLRADIAAVCRMVLREIFWCRLEVAERFFVHFGWDYYVYVGSPVPWDGSADIHPIPLFVGECPSPHGRPADRVPEFHLSVFDKITGTCLGDIPVDGSSLEKVRRVLGVSAEHPAYGIFDLDGDRRIRFEAEFDMALDGDRFCYELNAT</sequence>
<proteinExistence type="predicted"/>
<dbReference type="EMBL" id="JAFMPY010000022">
    <property type="protein sequence ID" value="MBO0905547.1"/>
    <property type="molecule type" value="Genomic_DNA"/>
</dbReference>
<accession>A0ABS3J7D0</accession>
<organism evidence="2 3">
    <name type="scientific">Jiella sonneratiae</name>
    <dbReference type="NCBI Taxonomy" id="2816856"/>
    <lineage>
        <taxon>Bacteria</taxon>
        <taxon>Pseudomonadati</taxon>
        <taxon>Pseudomonadota</taxon>
        <taxon>Alphaproteobacteria</taxon>
        <taxon>Hyphomicrobiales</taxon>
        <taxon>Aurantimonadaceae</taxon>
        <taxon>Jiella</taxon>
    </lineage>
</organism>
<protein>
    <recommendedName>
        <fullName evidence="1">DUF7683 domain-containing protein</fullName>
    </recommendedName>
</protein>
<dbReference type="Proteomes" id="UP000664288">
    <property type="component" value="Unassembled WGS sequence"/>
</dbReference>
<comment type="caution">
    <text evidence="2">The sequence shown here is derived from an EMBL/GenBank/DDBJ whole genome shotgun (WGS) entry which is preliminary data.</text>
</comment>
<gene>
    <name evidence="2" type="ORF">J1C47_18025</name>
</gene>
<dbReference type="InterPro" id="IPR056100">
    <property type="entry name" value="DUF7683"/>
</dbReference>
<feature type="domain" description="DUF7683" evidence="1">
    <location>
        <begin position="212"/>
        <end position="279"/>
    </location>
</feature>
<evidence type="ECO:0000313" key="2">
    <source>
        <dbReference type="EMBL" id="MBO0905547.1"/>
    </source>
</evidence>